<accession>A0A7I4CWP8</accession>
<dbReference type="EMBL" id="ABEU02000026">
    <property type="status" value="NOT_ANNOTATED_CDS"/>
    <property type="molecule type" value="Genomic_DNA"/>
</dbReference>
<evidence type="ECO:0000256" key="2">
    <source>
        <dbReference type="SAM" id="MobiDB-lite"/>
    </source>
</evidence>
<dbReference type="PANTHER" id="PTHR40388:SF1">
    <property type="entry name" value="BRYOPORIN"/>
    <property type="match status" value="1"/>
</dbReference>
<evidence type="ECO:0000256" key="1">
    <source>
        <dbReference type="ARBA" id="ARBA00022852"/>
    </source>
</evidence>
<name>A0A7I4CWP8_PHYPA</name>
<dbReference type="InterPro" id="IPR009104">
    <property type="entry name" value="Anemon_actinoporin-like"/>
</dbReference>
<reference evidence="3 4" key="1">
    <citation type="journal article" date="2008" name="Science">
        <title>The Physcomitrella genome reveals evolutionary insights into the conquest of land by plants.</title>
        <authorList>
            <person name="Rensing S."/>
            <person name="Lang D."/>
            <person name="Zimmer A."/>
            <person name="Terry A."/>
            <person name="Salamov A."/>
            <person name="Shapiro H."/>
            <person name="Nishiyama T."/>
            <person name="Perroud P.-F."/>
            <person name="Lindquist E."/>
            <person name="Kamisugi Y."/>
            <person name="Tanahashi T."/>
            <person name="Sakakibara K."/>
            <person name="Fujita T."/>
            <person name="Oishi K."/>
            <person name="Shin-I T."/>
            <person name="Kuroki Y."/>
            <person name="Toyoda A."/>
            <person name="Suzuki Y."/>
            <person name="Hashimoto A."/>
            <person name="Yamaguchi K."/>
            <person name="Sugano A."/>
            <person name="Kohara Y."/>
            <person name="Fujiyama A."/>
            <person name="Anterola A."/>
            <person name="Aoki S."/>
            <person name="Ashton N."/>
            <person name="Barbazuk W.B."/>
            <person name="Barker E."/>
            <person name="Bennetzen J."/>
            <person name="Bezanilla M."/>
            <person name="Blankenship R."/>
            <person name="Cho S.H."/>
            <person name="Dutcher S."/>
            <person name="Estelle M."/>
            <person name="Fawcett J.A."/>
            <person name="Gundlach H."/>
            <person name="Hanada K."/>
            <person name="Heyl A."/>
            <person name="Hicks K.A."/>
            <person name="Hugh J."/>
            <person name="Lohr M."/>
            <person name="Mayer K."/>
            <person name="Melkozernov A."/>
            <person name="Murata T."/>
            <person name="Nelson D."/>
            <person name="Pils B."/>
            <person name="Prigge M."/>
            <person name="Reiss B."/>
            <person name="Renner T."/>
            <person name="Rombauts S."/>
            <person name="Rushton P."/>
            <person name="Sanderfoot A."/>
            <person name="Schween G."/>
            <person name="Shiu S.-H."/>
            <person name="Stueber K."/>
            <person name="Theodoulou F.L."/>
            <person name="Tu H."/>
            <person name="Van de Peer Y."/>
            <person name="Verrier P.J."/>
            <person name="Waters E."/>
            <person name="Wood A."/>
            <person name="Yang L."/>
            <person name="Cove D."/>
            <person name="Cuming A."/>
            <person name="Hasebe M."/>
            <person name="Lucas S."/>
            <person name="Mishler D.B."/>
            <person name="Reski R."/>
            <person name="Grigoriev I."/>
            <person name="Quatrano R.S."/>
            <person name="Boore J.L."/>
        </authorList>
    </citation>
    <scope>NUCLEOTIDE SEQUENCE [LARGE SCALE GENOMIC DNA]</scope>
    <source>
        <strain evidence="3 4">cv. Gransden 2004</strain>
    </source>
</reference>
<dbReference type="GO" id="GO:0015267">
    <property type="term" value="F:channel activity"/>
    <property type="evidence" value="ECO:0007669"/>
    <property type="project" value="InterPro"/>
</dbReference>
<dbReference type="Gramene" id="Pp3c26_120V3.2">
    <property type="protein sequence ID" value="Pp3c26_120V3.2"/>
    <property type="gene ID" value="Pp3c26_120"/>
</dbReference>
<dbReference type="EnsemblPlants" id="Pp3c26_120V3.2">
    <property type="protein sequence ID" value="Pp3c26_120V3.2"/>
    <property type="gene ID" value="Pp3c26_120"/>
</dbReference>
<dbReference type="AlphaFoldDB" id="A0A7I4CWP8"/>
<dbReference type="SUPFAM" id="SSF63724">
    <property type="entry name" value="Cytolysin/lectin"/>
    <property type="match status" value="1"/>
</dbReference>
<dbReference type="InParanoid" id="A0A7I4CWP8"/>
<feature type="region of interest" description="Disordered" evidence="2">
    <location>
        <begin position="44"/>
        <end position="66"/>
    </location>
</feature>
<dbReference type="GO" id="GO:0051715">
    <property type="term" value="P:cytolysis in another organism"/>
    <property type="evidence" value="ECO:0007669"/>
    <property type="project" value="InterPro"/>
</dbReference>
<dbReference type="FunFam" id="2.60.270.20:FF:000001">
    <property type="entry name" value="DELTA-actitoxin-Afr1a"/>
    <property type="match status" value="1"/>
</dbReference>
<proteinExistence type="predicted"/>
<dbReference type="GO" id="GO:0006812">
    <property type="term" value="P:monoatomic cation transport"/>
    <property type="evidence" value="ECO:0007669"/>
    <property type="project" value="InterPro"/>
</dbReference>
<dbReference type="InterPro" id="IPR015926">
    <property type="entry name" value="Cytolysin/lectin"/>
</dbReference>
<gene>
    <name evidence="3" type="primary">LOC112277761</name>
</gene>
<reference evidence="3 4" key="2">
    <citation type="journal article" date="2018" name="Plant J.">
        <title>The Physcomitrella patens chromosome-scale assembly reveals moss genome structure and evolution.</title>
        <authorList>
            <person name="Lang D."/>
            <person name="Ullrich K.K."/>
            <person name="Murat F."/>
            <person name="Fuchs J."/>
            <person name="Jenkins J."/>
            <person name="Haas F.B."/>
            <person name="Piednoel M."/>
            <person name="Gundlach H."/>
            <person name="Van Bel M."/>
            <person name="Meyberg R."/>
            <person name="Vives C."/>
            <person name="Morata J."/>
            <person name="Symeonidi A."/>
            <person name="Hiss M."/>
            <person name="Muchero W."/>
            <person name="Kamisugi Y."/>
            <person name="Saleh O."/>
            <person name="Blanc G."/>
            <person name="Decker E.L."/>
            <person name="van Gessel N."/>
            <person name="Grimwood J."/>
            <person name="Hayes R.D."/>
            <person name="Graham S.W."/>
            <person name="Gunter L.E."/>
            <person name="McDaniel S.F."/>
            <person name="Hoernstein S.N.W."/>
            <person name="Larsson A."/>
            <person name="Li F.W."/>
            <person name="Perroud P.F."/>
            <person name="Phillips J."/>
            <person name="Ranjan P."/>
            <person name="Rokshar D.S."/>
            <person name="Rothfels C.J."/>
            <person name="Schneider L."/>
            <person name="Shu S."/>
            <person name="Stevenson D.W."/>
            <person name="Thummler F."/>
            <person name="Tillich M."/>
            <person name="Villarreal Aguilar J.C."/>
            <person name="Widiez T."/>
            <person name="Wong G.K."/>
            <person name="Wymore A."/>
            <person name="Zhang Y."/>
            <person name="Zimmer A.D."/>
            <person name="Quatrano R.S."/>
            <person name="Mayer K.F.X."/>
            <person name="Goodstein D."/>
            <person name="Casacuberta J.M."/>
            <person name="Vandepoele K."/>
            <person name="Reski R."/>
            <person name="Cuming A.C."/>
            <person name="Tuskan G.A."/>
            <person name="Maumus F."/>
            <person name="Salse J."/>
            <person name="Schmutz J."/>
            <person name="Rensing S.A."/>
        </authorList>
    </citation>
    <scope>NUCLEOTIDE SEQUENCE [LARGE SCALE GENOMIC DNA]</scope>
    <source>
        <strain evidence="3 4">cv. Gransden 2004</strain>
    </source>
</reference>
<evidence type="ECO:0000313" key="4">
    <source>
        <dbReference type="Proteomes" id="UP000006727"/>
    </source>
</evidence>
<dbReference type="Gene3D" id="2.60.270.20">
    <property type="entry name" value="Cytolysin/lectin"/>
    <property type="match status" value="1"/>
</dbReference>
<dbReference type="PANTHER" id="PTHR40388">
    <property type="entry name" value="BRYOPORIN"/>
    <property type="match status" value="1"/>
</dbReference>
<evidence type="ECO:0000313" key="3">
    <source>
        <dbReference type="EnsemblPlants" id="Pp3c26_120V3.2"/>
    </source>
</evidence>
<keyword evidence="1" id="KW-0204">Cytolysis</keyword>
<dbReference type="Proteomes" id="UP000006727">
    <property type="component" value="Chromosome 26"/>
</dbReference>
<organism evidence="3 4">
    <name type="scientific">Physcomitrium patens</name>
    <name type="common">Spreading-leaved earth moss</name>
    <name type="synonym">Physcomitrella patens</name>
    <dbReference type="NCBI Taxonomy" id="3218"/>
    <lineage>
        <taxon>Eukaryota</taxon>
        <taxon>Viridiplantae</taxon>
        <taxon>Streptophyta</taxon>
        <taxon>Embryophyta</taxon>
        <taxon>Bryophyta</taxon>
        <taxon>Bryophytina</taxon>
        <taxon>Bryopsida</taxon>
        <taxon>Funariidae</taxon>
        <taxon>Funariales</taxon>
        <taxon>Funariaceae</taxon>
        <taxon>Physcomitrium</taxon>
    </lineage>
</organism>
<protein>
    <submittedName>
        <fullName evidence="3">Uncharacterized protein</fullName>
    </submittedName>
</protein>
<dbReference type="Pfam" id="PF06369">
    <property type="entry name" value="Anemone_cytotox"/>
    <property type="match status" value="1"/>
</dbReference>
<sequence>MTCKIKGGLFTCFVQVLNQEGAHLVAVEWHSAFPVGLTCKSHATRDQVPGHPHVTSEQAPRALPTSSFTPTSLQSKLLVHPRVTAWQVLGLEAPSRKRTSAGTFETHIEVSKRVSVSNLEFKADLAASVTITSLHQPLSVLSHYVLSNQFVALAPLSYRSITSPALFLQPRKKTARMAAAIIPAAELTIVTLQNIVEGITGVDRKIAIGFKNLTDYTLENLGVYFNSGSSNQSIAYKINPQEALLFSARKSDHTARGTVGTFSYYIQDEDKTVHVMWSVPFDYNLYSNWWNIAVVDGRQPPDANVHDNLYNGSGGMPYPNKPDQYINNEQKGFHLFGSMTNNGQATLEVELKKA</sequence>
<dbReference type="InterPro" id="IPR050677">
    <property type="entry name" value="Actinoporin_PFT"/>
</dbReference>
<dbReference type="GO" id="GO:0046930">
    <property type="term" value="C:pore complex"/>
    <property type="evidence" value="ECO:0007669"/>
    <property type="project" value="InterPro"/>
</dbReference>
<keyword evidence="4" id="KW-1185">Reference proteome</keyword>
<dbReference type="GO" id="GO:0046931">
    <property type="term" value="P:pore complex assembly"/>
    <property type="evidence" value="ECO:0007669"/>
    <property type="project" value="InterPro"/>
</dbReference>
<reference evidence="3" key="3">
    <citation type="submission" date="2020-12" db="UniProtKB">
        <authorList>
            <consortium name="EnsemblPlants"/>
        </authorList>
    </citation>
    <scope>IDENTIFICATION</scope>
</reference>